<dbReference type="EMBL" id="AATQ01000001">
    <property type="protein sequence ID" value="EAU48612.1"/>
    <property type="molecule type" value="Genomic_DNA"/>
</dbReference>
<keyword evidence="2" id="KW-1185">Reference proteome</keyword>
<evidence type="ECO:0000313" key="1">
    <source>
        <dbReference type="EMBL" id="EAU48612.1"/>
    </source>
</evidence>
<accession>Q0FWE0</accession>
<dbReference type="HOGENOM" id="CLU_3409877_0_0_5"/>
<evidence type="ECO:0000313" key="2">
    <source>
        <dbReference type="Proteomes" id="UP000006230"/>
    </source>
</evidence>
<organism evidence="1 2">
    <name type="scientific">Salipiger bermudensis (strain DSM 26914 / JCM 13377 / KCTC 12554 / HTCC2601)</name>
    <name type="common">Pelagibaca bermudensis</name>
    <dbReference type="NCBI Taxonomy" id="314265"/>
    <lineage>
        <taxon>Bacteria</taxon>
        <taxon>Pseudomonadati</taxon>
        <taxon>Pseudomonadota</taxon>
        <taxon>Alphaproteobacteria</taxon>
        <taxon>Rhodobacterales</taxon>
        <taxon>Roseobacteraceae</taxon>
        <taxon>Salipiger</taxon>
    </lineage>
</organism>
<proteinExistence type="predicted"/>
<comment type="caution">
    <text evidence="1">The sequence shown here is derived from an EMBL/GenBank/DDBJ whole genome shotgun (WGS) entry which is preliminary data.</text>
</comment>
<dbReference type="AlphaFoldDB" id="Q0FWE0"/>
<protein>
    <submittedName>
        <fullName evidence="1">Uncharacterized protein</fullName>
    </submittedName>
</protein>
<reference evidence="1 2" key="1">
    <citation type="journal article" date="2010" name="J. Bacteriol.">
        <title>Genome sequences of Pelagibaca bermudensis HTCC2601T and Maritimibacter alkaliphilus HTCC2654T, the type strains of two marine Roseobacter genera.</title>
        <authorList>
            <person name="Thrash J.C."/>
            <person name="Cho J.C."/>
            <person name="Ferriera S."/>
            <person name="Johnson J."/>
            <person name="Vergin K.L."/>
            <person name="Giovannoni S.J."/>
        </authorList>
    </citation>
    <scope>NUCLEOTIDE SEQUENCE [LARGE SCALE GENOMIC DNA]</scope>
    <source>
        <strain evidence="2">DSM 26914 / JCM 13377 / KCTC 12554 / HTCC2601</strain>
    </source>
</reference>
<sequence>MPISPRERTLRPFICSSSVIGSLVLQMIG</sequence>
<name>Q0FWE0_SALBH</name>
<dbReference type="Proteomes" id="UP000006230">
    <property type="component" value="Unassembled WGS sequence"/>
</dbReference>
<gene>
    <name evidence="1" type="ORF">R2601_03528</name>
</gene>